<keyword evidence="1" id="KW-1133">Transmembrane helix</keyword>
<evidence type="ECO:0000313" key="3">
    <source>
        <dbReference type="Proteomes" id="UP001612741"/>
    </source>
</evidence>
<accession>A0ABW7YQ56</accession>
<proteinExistence type="predicted"/>
<keyword evidence="1" id="KW-0472">Membrane</keyword>
<organism evidence="2 3">
    <name type="scientific">Nonomuraea typhae</name>
    <dbReference type="NCBI Taxonomy" id="2603600"/>
    <lineage>
        <taxon>Bacteria</taxon>
        <taxon>Bacillati</taxon>
        <taxon>Actinomycetota</taxon>
        <taxon>Actinomycetes</taxon>
        <taxon>Streptosporangiales</taxon>
        <taxon>Streptosporangiaceae</taxon>
        <taxon>Nonomuraea</taxon>
    </lineage>
</organism>
<protein>
    <recommendedName>
        <fullName evidence="4">DUF3592 domain-containing protein</fullName>
    </recommendedName>
</protein>
<keyword evidence="3" id="KW-1185">Reference proteome</keyword>
<dbReference type="RefSeq" id="WP_397080936.1">
    <property type="nucleotide sequence ID" value="NZ_JBITGY010000002.1"/>
</dbReference>
<reference evidence="2 3" key="1">
    <citation type="submission" date="2024-10" db="EMBL/GenBank/DDBJ databases">
        <title>The Natural Products Discovery Center: Release of the First 8490 Sequenced Strains for Exploring Actinobacteria Biosynthetic Diversity.</title>
        <authorList>
            <person name="Kalkreuter E."/>
            <person name="Kautsar S.A."/>
            <person name="Yang D."/>
            <person name="Bader C.D."/>
            <person name="Teijaro C.N."/>
            <person name="Fluegel L."/>
            <person name="Davis C.M."/>
            <person name="Simpson J.R."/>
            <person name="Lauterbach L."/>
            <person name="Steele A.D."/>
            <person name="Gui C."/>
            <person name="Meng S."/>
            <person name="Li G."/>
            <person name="Viehrig K."/>
            <person name="Ye F."/>
            <person name="Su P."/>
            <person name="Kiefer A.F."/>
            <person name="Nichols A."/>
            <person name="Cepeda A.J."/>
            <person name="Yan W."/>
            <person name="Fan B."/>
            <person name="Jiang Y."/>
            <person name="Adhikari A."/>
            <person name="Zheng C.-J."/>
            <person name="Schuster L."/>
            <person name="Cowan T.M."/>
            <person name="Smanski M.J."/>
            <person name="Chevrette M.G."/>
            <person name="De Carvalho L.P.S."/>
            <person name="Shen B."/>
        </authorList>
    </citation>
    <scope>NUCLEOTIDE SEQUENCE [LARGE SCALE GENOMIC DNA]</scope>
    <source>
        <strain evidence="2 3">NPDC050545</strain>
    </source>
</reference>
<keyword evidence="1" id="KW-0812">Transmembrane</keyword>
<dbReference type="Proteomes" id="UP001612741">
    <property type="component" value="Unassembled WGS sequence"/>
</dbReference>
<evidence type="ECO:0000313" key="2">
    <source>
        <dbReference type="EMBL" id="MFI6497822.1"/>
    </source>
</evidence>
<feature type="transmembrane region" description="Helical" evidence="1">
    <location>
        <begin position="18"/>
        <end position="38"/>
    </location>
</feature>
<evidence type="ECO:0000256" key="1">
    <source>
        <dbReference type="SAM" id="Phobius"/>
    </source>
</evidence>
<comment type="caution">
    <text evidence="2">The sequence shown here is derived from an EMBL/GenBank/DDBJ whole genome shotgun (WGS) entry which is preliminary data.</text>
</comment>
<gene>
    <name evidence="2" type="ORF">ACIBG2_10575</name>
</gene>
<sequence length="148" mass="16604">MLLHDAPPRSRPRRLRGLVIVVVPVVLLWALVMTPMWIHDRHLGALADQVRSHPLPHGTRFADDEVQASVEVRGNGNYCDYRLRFNLSSTLPAQQVADHYKAAGVGPAVVVWTPSEPPPLPLVFGDDRLLILEVQVTMQEPGWDLRCH</sequence>
<name>A0ABW7YQ56_9ACTN</name>
<evidence type="ECO:0008006" key="4">
    <source>
        <dbReference type="Google" id="ProtNLM"/>
    </source>
</evidence>
<dbReference type="EMBL" id="JBITGY010000002">
    <property type="protein sequence ID" value="MFI6497822.1"/>
    <property type="molecule type" value="Genomic_DNA"/>
</dbReference>